<evidence type="ECO:0000313" key="2">
    <source>
        <dbReference type="Proteomes" id="UP000028705"/>
    </source>
</evidence>
<dbReference type="RefSeq" id="WP_034714012.1">
    <property type="nucleotide sequence ID" value="NZ_JPRH01000008.1"/>
</dbReference>
<reference evidence="1 2" key="1">
    <citation type="submission" date="2014-07" db="EMBL/GenBank/DDBJ databases">
        <title>Genome of Chryseobacterium soli DSM 19298.</title>
        <authorList>
            <person name="Stropko S.J."/>
            <person name="Pipes S.E."/>
            <person name="Newman J."/>
        </authorList>
    </citation>
    <scope>NUCLEOTIDE SEQUENCE [LARGE SCALE GENOMIC DNA]</scope>
    <source>
        <strain evidence="1 2">DSM 19298</strain>
    </source>
</reference>
<sequence length="124" mass="13746">MNIHIKTYKTIVTILVLAFALSPCSVKRDLLGIFDIQHFSTLNKVKATASSGLNCETSTAISTPKVSTPKTVRQLKNTGFVFHTSSMTKASEEEKINYNHYSGHTTGNSPPKYILFKKLKLNLV</sequence>
<keyword evidence="2" id="KW-1185">Reference proteome</keyword>
<evidence type="ECO:0000313" key="1">
    <source>
        <dbReference type="EMBL" id="KFF11107.1"/>
    </source>
</evidence>
<dbReference type="Proteomes" id="UP000028705">
    <property type="component" value="Unassembled WGS sequence"/>
</dbReference>
<gene>
    <name evidence="1" type="ORF">IW15_18320</name>
</gene>
<proteinExistence type="predicted"/>
<name>A0A086A343_9FLAO</name>
<dbReference type="eggNOG" id="ENOG5033D8Z">
    <property type="taxonomic scope" value="Bacteria"/>
</dbReference>
<dbReference type="AlphaFoldDB" id="A0A086A343"/>
<accession>A0A086A343</accession>
<dbReference type="OrthoDB" id="713751at2"/>
<dbReference type="EMBL" id="JPRH01000008">
    <property type="protein sequence ID" value="KFF11107.1"/>
    <property type="molecule type" value="Genomic_DNA"/>
</dbReference>
<organism evidence="1 2">
    <name type="scientific">Chryseobacterium soli</name>
    <dbReference type="NCBI Taxonomy" id="445961"/>
    <lineage>
        <taxon>Bacteria</taxon>
        <taxon>Pseudomonadati</taxon>
        <taxon>Bacteroidota</taxon>
        <taxon>Flavobacteriia</taxon>
        <taxon>Flavobacteriales</taxon>
        <taxon>Weeksellaceae</taxon>
        <taxon>Chryseobacterium group</taxon>
        <taxon>Chryseobacterium</taxon>
    </lineage>
</organism>
<protein>
    <submittedName>
        <fullName evidence="1">Uncharacterized protein</fullName>
    </submittedName>
</protein>
<comment type="caution">
    <text evidence="1">The sequence shown here is derived from an EMBL/GenBank/DDBJ whole genome shotgun (WGS) entry which is preliminary data.</text>
</comment>